<dbReference type="PANTHER" id="PTHR43736">
    <property type="entry name" value="ADP-RIBOSE PYROPHOSPHATASE"/>
    <property type="match status" value="1"/>
</dbReference>
<reference evidence="5" key="2">
    <citation type="submission" date="2020-09" db="EMBL/GenBank/DDBJ databases">
        <authorList>
            <person name="Sun Q."/>
            <person name="Ohkuma M."/>
        </authorList>
    </citation>
    <scope>NUCLEOTIDE SEQUENCE</scope>
    <source>
        <strain evidence="5">JCM 12580</strain>
    </source>
</reference>
<dbReference type="EMBL" id="BMNQ01000033">
    <property type="protein sequence ID" value="GGJ99659.1"/>
    <property type="molecule type" value="Genomic_DNA"/>
</dbReference>
<evidence type="ECO:0000313" key="5">
    <source>
        <dbReference type="EMBL" id="GGJ99659.1"/>
    </source>
</evidence>
<dbReference type="RefSeq" id="WP_188633195.1">
    <property type="nucleotide sequence ID" value="NZ_BMNQ01000033.1"/>
</dbReference>
<dbReference type="InterPro" id="IPR014078">
    <property type="entry name" value="Nudix_YtkD"/>
</dbReference>
<organism evidence="5 6">
    <name type="scientific">Lentibacillus kapialis</name>
    <dbReference type="NCBI Taxonomy" id="340214"/>
    <lineage>
        <taxon>Bacteria</taxon>
        <taxon>Bacillati</taxon>
        <taxon>Bacillota</taxon>
        <taxon>Bacilli</taxon>
        <taxon>Bacillales</taxon>
        <taxon>Bacillaceae</taxon>
        <taxon>Lentibacillus</taxon>
    </lineage>
</organism>
<dbReference type="PRINTS" id="PR00502">
    <property type="entry name" value="NUDIXFAMILY"/>
</dbReference>
<evidence type="ECO:0000259" key="4">
    <source>
        <dbReference type="PROSITE" id="PS51462"/>
    </source>
</evidence>
<dbReference type="CDD" id="cd04665">
    <property type="entry name" value="NUDIX_RppH"/>
    <property type="match status" value="1"/>
</dbReference>
<proteinExistence type="inferred from homology"/>
<dbReference type="AlphaFoldDB" id="A0A917PZ14"/>
<accession>A0A917PZ14</accession>
<dbReference type="GO" id="GO:0016787">
    <property type="term" value="F:hydrolase activity"/>
    <property type="evidence" value="ECO:0007669"/>
    <property type="project" value="UniProtKB-KW"/>
</dbReference>
<evidence type="ECO:0000256" key="1">
    <source>
        <dbReference type="ARBA" id="ARBA00005582"/>
    </source>
</evidence>
<gene>
    <name evidence="5" type="primary">ytkD</name>
    <name evidence="5" type="ORF">GCM10007063_22490</name>
</gene>
<dbReference type="PROSITE" id="PS51462">
    <property type="entry name" value="NUDIX"/>
    <property type="match status" value="1"/>
</dbReference>
<dbReference type="PROSITE" id="PS00893">
    <property type="entry name" value="NUDIX_BOX"/>
    <property type="match status" value="1"/>
</dbReference>
<dbReference type="InterPro" id="IPR020084">
    <property type="entry name" value="NUDIX_hydrolase_CS"/>
</dbReference>
<keyword evidence="6" id="KW-1185">Reference proteome</keyword>
<name>A0A917PZ14_9BACI</name>
<feature type="domain" description="Nudix hydrolase" evidence="4">
    <location>
        <begin position="6"/>
        <end position="145"/>
    </location>
</feature>
<comment type="caution">
    <text evidence="5">The sequence shown here is derived from an EMBL/GenBank/DDBJ whole genome shotgun (WGS) entry which is preliminary data.</text>
</comment>
<evidence type="ECO:0000256" key="3">
    <source>
        <dbReference type="RuleBase" id="RU003476"/>
    </source>
</evidence>
<dbReference type="Gene3D" id="3.90.79.10">
    <property type="entry name" value="Nucleoside Triphosphate Pyrophosphohydrolase"/>
    <property type="match status" value="1"/>
</dbReference>
<dbReference type="PANTHER" id="PTHR43736:SF1">
    <property type="entry name" value="DIHYDRONEOPTERIN TRIPHOSPHATE DIPHOSPHATASE"/>
    <property type="match status" value="1"/>
</dbReference>
<reference evidence="5" key="1">
    <citation type="journal article" date="2014" name="Int. J. Syst. Evol. Microbiol.">
        <title>Complete genome sequence of Corynebacterium casei LMG S-19264T (=DSM 44701T), isolated from a smear-ripened cheese.</title>
        <authorList>
            <consortium name="US DOE Joint Genome Institute (JGI-PGF)"/>
            <person name="Walter F."/>
            <person name="Albersmeier A."/>
            <person name="Kalinowski J."/>
            <person name="Ruckert C."/>
        </authorList>
    </citation>
    <scope>NUCLEOTIDE SEQUENCE</scope>
    <source>
        <strain evidence="5">JCM 12580</strain>
    </source>
</reference>
<evidence type="ECO:0000256" key="2">
    <source>
        <dbReference type="ARBA" id="ARBA00022801"/>
    </source>
</evidence>
<evidence type="ECO:0000313" key="6">
    <source>
        <dbReference type="Proteomes" id="UP000658382"/>
    </source>
</evidence>
<dbReference type="InterPro" id="IPR015797">
    <property type="entry name" value="NUDIX_hydrolase-like_dom_sf"/>
</dbReference>
<dbReference type="SUPFAM" id="SSF55811">
    <property type="entry name" value="Nudix"/>
    <property type="match status" value="1"/>
</dbReference>
<keyword evidence="2 3" id="KW-0378">Hydrolase</keyword>
<comment type="similarity">
    <text evidence="1 3">Belongs to the Nudix hydrolase family.</text>
</comment>
<dbReference type="InterPro" id="IPR020476">
    <property type="entry name" value="Nudix_hydrolase"/>
</dbReference>
<protein>
    <submittedName>
        <fullName evidence="5">8-oxo-dGTP diphosphatase YtkD</fullName>
    </submittedName>
</protein>
<dbReference type="Pfam" id="PF00293">
    <property type="entry name" value="NUDIX"/>
    <property type="match status" value="1"/>
</dbReference>
<sequence length="160" mass="18676">MYRFTDYYRNEVTLSFDNHPFSRNPKHVWIICCYRNKWLLTKHKERGIEFPGGKVEKNETAQEAAVREVMEETGGTVKSIRYIAQYIVAGKGGKITKNVYFATIDKLMPQDTYYETEGPVQISSIPMNVKRNMQYSFIMKDDVLKYCLTFIRTDKTGDGE</sequence>
<dbReference type="InterPro" id="IPR000086">
    <property type="entry name" value="NUDIX_hydrolase_dom"/>
</dbReference>
<dbReference type="NCBIfam" id="TIGR02705">
    <property type="entry name" value="nudix_YtkD"/>
    <property type="match status" value="1"/>
</dbReference>
<dbReference type="Proteomes" id="UP000658382">
    <property type="component" value="Unassembled WGS sequence"/>
</dbReference>